<feature type="transmembrane region" description="Helical" evidence="1">
    <location>
        <begin position="48"/>
        <end position="67"/>
    </location>
</feature>
<feature type="transmembrane region" description="Helical" evidence="1">
    <location>
        <begin position="118"/>
        <end position="138"/>
    </location>
</feature>
<dbReference type="InterPro" id="IPR005804">
    <property type="entry name" value="FA_desaturase_dom"/>
</dbReference>
<proteinExistence type="predicted"/>
<dbReference type="OrthoDB" id="1461976at2759"/>
<feature type="domain" description="Fatty acid desaturase" evidence="2">
    <location>
        <begin position="91"/>
        <end position="160"/>
    </location>
</feature>
<dbReference type="EMBL" id="JABCKI010000037">
    <property type="protein sequence ID" value="KAG5653713.1"/>
    <property type="molecule type" value="Genomic_DNA"/>
</dbReference>
<comment type="caution">
    <text evidence="3">The sequence shown here is derived from an EMBL/GenBank/DDBJ whole genome shotgun (WGS) entry which is preliminary data.</text>
</comment>
<dbReference type="Pfam" id="PF00487">
    <property type="entry name" value="FA_desaturase"/>
    <property type="match status" value="1"/>
</dbReference>
<organism evidence="3 4">
    <name type="scientific">Sphagnurus paluster</name>
    <dbReference type="NCBI Taxonomy" id="117069"/>
    <lineage>
        <taxon>Eukaryota</taxon>
        <taxon>Fungi</taxon>
        <taxon>Dikarya</taxon>
        <taxon>Basidiomycota</taxon>
        <taxon>Agaricomycotina</taxon>
        <taxon>Agaricomycetes</taxon>
        <taxon>Agaricomycetidae</taxon>
        <taxon>Agaricales</taxon>
        <taxon>Tricholomatineae</taxon>
        <taxon>Lyophyllaceae</taxon>
        <taxon>Sphagnurus</taxon>
    </lineage>
</organism>
<gene>
    <name evidence="3" type="ORF">H0H81_011117</name>
</gene>
<dbReference type="GO" id="GO:0006629">
    <property type="term" value="P:lipid metabolic process"/>
    <property type="evidence" value="ECO:0007669"/>
    <property type="project" value="InterPro"/>
</dbReference>
<evidence type="ECO:0000313" key="4">
    <source>
        <dbReference type="Proteomes" id="UP000717328"/>
    </source>
</evidence>
<keyword evidence="1" id="KW-0812">Transmembrane</keyword>
<name>A0A9P7KKJ4_9AGAR</name>
<dbReference type="InterPro" id="IPR012171">
    <property type="entry name" value="Fatty_acid_desaturase"/>
</dbReference>
<evidence type="ECO:0000256" key="1">
    <source>
        <dbReference type="SAM" id="Phobius"/>
    </source>
</evidence>
<keyword evidence="4" id="KW-1185">Reference proteome</keyword>
<reference evidence="3" key="2">
    <citation type="submission" date="2021-10" db="EMBL/GenBank/DDBJ databases">
        <title>Phylogenomics reveals ancestral predisposition of the termite-cultivated fungus Termitomyces towards a domesticated lifestyle.</title>
        <authorList>
            <person name="Auxier B."/>
            <person name="Grum-Grzhimaylo A."/>
            <person name="Cardenas M.E."/>
            <person name="Lodge J.D."/>
            <person name="Laessoe T."/>
            <person name="Pedersen O."/>
            <person name="Smith M.E."/>
            <person name="Kuyper T.W."/>
            <person name="Franco-Molano E.A."/>
            <person name="Baroni T.J."/>
            <person name="Aanen D.K."/>
        </authorList>
    </citation>
    <scope>NUCLEOTIDE SEQUENCE</scope>
    <source>
        <strain evidence="3">D49</strain>
    </source>
</reference>
<dbReference type="Proteomes" id="UP000717328">
    <property type="component" value="Unassembled WGS sequence"/>
</dbReference>
<reference evidence="3" key="1">
    <citation type="submission" date="2021-02" db="EMBL/GenBank/DDBJ databases">
        <authorList>
            <person name="Nieuwenhuis M."/>
            <person name="Van De Peppel L.J.J."/>
        </authorList>
    </citation>
    <scope>NUCLEOTIDE SEQUENCE</scope>
    <source>
        <strain evidence="3">D49</strain>
    </source>
</reference>
<evidence type="ECO:0000313" key="3">
    <source>
        <dbReference type="EMBL" id="KAG5653713.1"/>
    </source>
</evidence>
<sequence>MPWYQKFQDGPEYEARRRKGTFTPPDLSLKDVRDAVPPHLFQRSTLKSLFYILRHLAFTYAFYYIATHIDCIAQAVTDGGLPGSSFVRSVLWILYWGWQGVTFAGHEAGHDALSPHPWVNAAIGIVLHTSVLTPFYAWRATHRTHHKSTNNIERDETYIPPTRNDLKLPDGKVAVRMDYAEVLEETPAFTLFKMFVRQFL</sequence>
<accession>A0A9P7KKJ4</accession>
<keyword evidence="1" id="KW-1133">Transmembrane helix</keyword>
<evidence type="ECO:0000259" key="2">
    <source>
        <dbReference type="Pfam" id="PF00487"/>
    </source>
</evidence>
<dbReference type="GO" id="GO:0016491">
    <property type="term" value="F:oxidoreductase activity"/>
    <property type="evidence" value="ECO:0007669"/>
    <property type="project" value="InterPro"/>
</dbReference>
<protein>
    <recommendedName>
        <fullName evidence="2">Fatty acid desaturase domain-containing protein</fullName>
    </recommendedName>
</protein>
<dbReference type="AlphaFoldDB" id="A0A9P7KKJ4"/>
<keyword evidence="1" id="KW-0472">Membrane</keyword>
<dbReference type="PANTHER" id="PTHR32100">
    <property type="entry name" value="OMEGA-6 FATTY ACID DESATURASE, CHLOROPLASTIC"/>
    <property type="match status" value="1"/>
</dbReference>